<feature type="signal peptide" evidence="3">
    <location>
        <begin position="1"/>
        <end position="22"/>
    </location>
</feature>
<dbReference type="PANTHER" id="PTHR16502">
    <property type="entry name" value="KERATINOCYTE-ASSOCIATED TRANSMEMBRANE PROTEIN 2"/>
    <property type="match status" value="1"/>
</dbReference>
<dbReference type="PANTHER" id="PTHR16502:SF0">
    <property type="entry name" value="KERATINOCYTE-ASSOCIATED TRANSMEMBRANE PROTEIN 2"/>
    <property type="match status" value="1"/>
</dbReference>
<accession>A0AAF3FF73</accession>
<feature type="compositionally biased region" description="Basic and acidic residues" evidence="1">
    <location>
        <begin position="27"/>
        <end position="41"/>
    </location>
</feature>
<reference evidence="5" key="1">
    <citation type="submission" date="2024-02" db="UniProtKB">
        <authorList>
            <consortium name="WormBaseParasite"/>
        </authorList>
    </citation>
    <scope>IDENTIFICATION</scope>
</reference>
<evidence type="ECO:0000256" key="2">
    <source>
        <dbReference type="SAM" id="Phobius"/>
    </source>
</evidence>
<keyword evidence="2" id="KW-0472">Membrane</keyword>
<protein>
    <submittedName>
        <fullName evidence="5">Trans-Golgi network integral membrane protein 2</fullName>
    </submittedName>
</protein>
<feature type="compositionally biased region" description="Polar residues" evidence="1">
    <location>
        <begin position="42"/>
        <end position="57"/>
    </location>
</feature>
<feature type="transmembrane region" description="Helical" evidence="2">
    <location>
        <begin position="203"/>
        <end position="221"/>
    </location>
</feature>
<evidence type="ECO:0000313" key="4">
    <source>
        <dbReference type="Proteomes" id="UP000887575"/>
    </source>
</evidence>
<name>A0AAF3FF73_9BILA</name>
<evidence type="ECO:0000256" key="3">
    <source>
        <dbReference type="SAM" id="SignalP"/>
    </source>
</evidence>
<sequence length="262" mass="29239">MASGVRLSIFIVVTVLIGQIAADGELSKDSRLGPKKEKEENPSNVTIPTKSQSGHKTVEQNGMLISQAEKPPPKMDSIVSSKFETTKTSIIEEKTEAVSKNESKVETTTPTAQTTGVQETTMIPKPDVDVKEDELAKDGVLPPSEGNENEKDQTKIEDKEIPEYEDTGEKEKNKGEVKQPVQPVKEIQNKYDKYDAESEDGHFFQWMLFLLILVVIGYLAVHNKRRLLALVLEGRSGRRGSISRGGNARYRRLSQNEHDVIY</sequence>
<feature type="region of interest" description="Disordered" evidence="1">
    <location>
        <begin position="93"/>
        <end position="180"/>
    </location>
</feature>
<dbReference type="InterPro" id="IPR037645">
    <property type="entry name" value="KCT2"/>
</dbReference>
<keyword evidence="2" id="KW-0812">Transmembrane</keyword>
<dbReference type="Pfam" id="PF17818">
    <property type="entry name" value="KCT2"/>
    <property type="match status" value="1"/>
</dbReference>
<organism evidence="4 5">
    <name type="scientific">Mesorhabditis belari</name>
    <dbReference type="NCBI Taxonomy" id="2138241"/>
    <lineage>
        <taxon>Eukaryota</taxon>
        <taxon>Metazoa</taxon>
        <taxon>Ecdysozoa</taxon>
        <taxon>Nematoda</taxon>
        <taxon>Chromadorea</taxon>
        <taxon>Rhabditida</taxon>
        <taxon>Rhabditina</taxon>
        <taxon>Rhabditomorpha</taxon>
        <taxon>Rhabditoidea</taxon>
        <taxon>Rhabditidae</taxon>
        <taxon>Mesorhabditinae</taxon>
        <taxon>Mesorhabditis</taxon>
    </lineage>
</organism>
<dbReference type="AlphaFoldDB" id="A0AAF3FF73"/>
<feature type="compositionally biased region" description="Low complexity" evidence="1">
    <location>
        <begin position="106"/>
        <end position="121"/>
    </location>
</feature>
<feature type="compositionally biased region" description="Basic and acidic residues" evidence="1">
    <location>
        <begin position="126"/>
        <end position="137"/>
    </location>
</feature>
<dbReference type="WBParaSite" id="MBELARI_LOCUS5604.1">
    <property type="protein sequence ID" value="MBELARI_LOCUS5604.1"/>
    <property type="gene ID" value="MBELARI_LOCUS5604"/>
</dbReference>
<keyword evidence="2" id="KW-1133">Transmembrane helix</keyword>
<feature type="region of interest" description="Disordered" evidence="1">
    <location>
        <begin position="27"/>
        <end position="57"/>
    </location>
</feature>
<evidence type="ECO:0000256" key="1">
    <source>
        <dbReference type="SAM" id="MobiDB-lite"/>
    </source>
</evidence>
<feature type="compositionally biased region" description="Basic and acidic residues" evidence="1">
    <location>
        <begin position="148"/>
        <end position="177"/>
    </location>
</feature>
<evidence type="ECO:0000313" key="5">
    <source>
        <dbReference type="WBParaSite" id="MBELARI_LOCUS5604.1"/>
    </source>
</evidence>
<dbReference type="Proteomes" id="UP000887575">
    <property type="component" value="Unassembled WGS sequence"/>
</dbReference>
<feature type="compositionally biased region" description="Basic and acidic residues" evidence="1">
    <location>
        <begin position="93"/>
        <end position="105"/>
    </location>
</feature>
<keyword evidence="4" id="KW-1185">Reference proteome</keyword>
<proteinExistence type="predicted"/>
<keyword evidence="3" id="KW-0732">Signal</keyword>
<feature type="chain" id="PRO_5042183576" evidence="3">
    <location>
        <begin position="23"/>
        <end position="262"/>
    </location>
</feature>